<sequence length="283" mass="31417">MGEGSFVRLHSTMREDNIGNEHNSVLMSSMSNLSFASLNVPECKPVDGEEDIDRKSFEQWLHMLEASMQLAGVMDEVTKMNIFTIKAGAKLLDVLEGTVSQPSFPNVDTFPYANAIHRLNAFFGSRDYIFMQRQKLRSLTQSVGETDVKYVKRVIAVAKLCDYSEGRLVEPVAETIQLHALNRKVRETGRKILRKGGSIADLLDKVRTVEIDQLNEDLFAKNHRPTETPAVAAVSSSVARFHDSKNIGYGNAGNIGYGNARNSGYGNGGPRQCALKLRSENYI</sequence>
<organism evidence="1 2">
    <name type="scientific">Aedes albopictus</name>
    <name type="common">Asian tiger mosquito</name>
    <name type="synonym">Stegomyia albopicta</name>
    <dbReference type="NCBI Taxonomy" id="7160"/>
    <lineage>
        <taxon>Eukaryota</taxon>
        <taxon>Metazoa</taxon>
        <taxon>Ecdysozoa</taxon>
        <taxon>Arthropoda</taxon>
        <taxon>Hexapoda</taxon>
        <taxon>Insecta</taxon>
        <taxon>Pterygota</taxon>
        <taxon>Neoptera</taxon>
        <taxon>Endopterygota</taxon>
        <taxon>Diptera</taxon>
        <taxon>Nematocera</taxon>
        <taxon>Culicoidea</taxon>
        <taxon>Culicidae</taxon>
        <taxon>Culicinae</taxon>
        <taxon>Aedini</taxon>
        <taxon>Aedes</taxon>
        <taxon>Stegomyia</taxon>
    </lineage>
</organism>
<evidence type="ECO:0000313" key="2">
    <source>
        <dbReference type="Proteomes" id="UP000069940"/>
    </source>
</evidence>
<evidence type="ECO:0000313" key="1">
    <source>
        <dbReference type="EnsemblMetazoa" id="AALFPA23_021727.P32171"/>
    </source>
</evidence>
<dbReference type="EnsemblMetazoa" id="AALFPA23_021727.R32171">
    <property type="protein sequence ID" value="AALFPA23_021727.P32171"/>
    <property type="gene ID" value="AALFPA23_021727"/>
</dbReference>
<dbReference type="GeneID" id="134291159"/>
<reference evidence="2" key="1">
    <citation type="journal article" date="2015" name="Proc. Natl. Acad. Sci. U.S.A.">
        <title>Genome sequence of the Asian Tiger mosquito, Aedes albopictus, reveals insights into its biology, genetics, and evolution.</title>
        <authorList>
            <person name="Chen X.G."/>
            <person name="Jiang X."/>
            <person name="Gu J."/>
            <person name="Xu M."/>
            <person name="Wu Y."/>
            <person name="Deng Y."/>
            <person name="Zhang C."/>
            <person name="Bonizzoni M."/>
            <person name="Dermauw W."/>
            <person name="Vontas J."/>
            <person name="Armbruster P."/>
            <person name="Huang X."/>
            <person name="Yang Y."/>
            <person name="Zhang H."/>
            <person name="He W."/>
            <person name="Peng H."/>
            <person name="Liu Y."/>
            <person name="Wu K."/>
            <person name="Chen J."/>
            <person name="Lirakis M."/>
            <person name="Topalis P."/>
            <person name="Van Leeuwen T."/>
            <person name="Hall A.B."/>
            <person name="Jiang X."/>
            <person name="Thorpe C."/>
            <person name="Mueller R.L."/>
            <person name="Sun C."/>
            <person name="Waterhouse R.M."/>
            <person name="Yan G."/>
            <person name="Tu Z.J."/>
            <person name="Fang X."/>
            <person name="James A.A."/>
        </authorList>
    </citation>
    <scope>NUCLEOTIDE SEQUENCE [LARGE SCALE GENOMIC DNA]</scope>
    <source>
        <strain evidence="2">Foshan</strain>
    </source>
</reference>
<keyword evidence="2" id="KW-1185">Reference proteome</keyword>
<proteinExistence type="predicted"/>
<dbReference type="RefSeq" id="XP_062714518.1">
    <property type="nucleotide sequence ID" value="XM_062858534.1"/>
</dbReference>
<dbReference type="Proteomes" id="UP000069940">
    <property type="component" value="Unassembled WGS sequence"/>
</dbReference>
<accession>A0ABM1ZUC5</accession>
<name>A0ABM1ZUC5_AEDAL</name>
<protein>
    <submittedName>
        <fullName evidence="1">Uncharacterized protein</fullName>
    </submittedName>
</protein>
<reference evidence="1" key="2">
    <citation type="submission" date="2025-05" db="UniProtKB">
        <authorList>
            <consortium name="EnsemblMetazoa"/>
        </authorList>
    </citation>
    <scope>IDENTIFICATION</scope>
    <source>
        <strain evidence="1">Foshan</strain>
    </source>
</reference>